<dbReference type="CDD" id="cd00448">
    <property type="entry name" value="YjgF_YER057c_UK114_family"/>
    <property type="match status" value="1"/>
</dbReference>
<dbReference type="EMBL" id="WKQE01000012">
    <property type="protein sequence ID" value="MSC81014.1"/>
    <property type="molecule type" value="Genomic_DNA"/>
</dbReference>
<proteinExistence type="inferred from homology"/>
<dbReference type="InterPro" id="IPR006175">
    <property type="entry name" value="YjgF/YER057c/UK114"/>
</dbReference>
<evidence type="ECO:0000256" key="1">
    <source>
        <dbReference type="ARBA" id="ARBA00010552"/>
    </source>
</evidence>
<dbReference type="RefSeq" id="WP_154244670.1">
    <property type="nucleotide sequence ID" value="NZ_WKPZ01000013.1"/>
</dbReference>
<protein>
    <submittedName>
        <fullName evidence="2">RidA family protein</fullName>
    </submittedName>
</protein>
<reference evidence="2 3" key="1">
    <citation type="journal article" date="2019" name="Nat. Med.">
        <title>A library of human gut bacterial isolates paired with longitudinal multiomics data enables mechanistic microbiome research.</title>
        <authorList>
            <person name="Poyet M."/>
            <person name="Groussin M."/>
            <person name="Gibbons S.M."/>
            <person name="Avila-Pacheco J."/>
            <person name="Jiang X."/>
            <person name="Kearney S.M."/>
            <person name="Perrotta A.R."/>
            <person name="Berdy B."/>
            <person name="Zhao S."/>
            <person name="Lieberman T.D."/>
            <person name="Swanson P.K."/>
            <person name="Smith M."/>
            <person name="Roesemann S."/>
            <person name="Alexander J.E."/>
            <person name="Rich S.A."/>
            <person name="Livny J."/>
            <person name="Vlamakis H."/>
            <person name="Clish C."/>
            <person name="Bullock K."/>
            <person name="Deik A."/>
            <person name="Scott J."/>
            <person name="Pierce K.A."/>
            <person name="Xavier R.J."/>
            <person name="Alm E.J."/>
        </authorList>
    </citation>
    <scope>NUCLEOTIDE SEQUENCE [LARGE SCALE GENOMIC DNA]</scope>
    <source>
        <strain evidence="2 3">BIOML-B9</strain>
    </source>
</reference>
<name>A0A6A8KHK5_9FIRM</name>
<evidence type="ECO:0000313" key="2">
    <source>
        <dbReference type="EMBL" id="MSC81014.1"/>
    </source>
</evidence>
<dbReference type="GO" id="GO:0019239">
    <property type="term" value="F:deaminase activity"/>
    <property type="evidence" value="ECO:0007669"/>
    <property type="project" value="TreeGrafter"/>
</dbReference>
<dbReference type="Proteomes" id="UP000477010">
    <property type="component" value="Unassembled WGS sequence"/>
</dbReference>
<dbReference type="Gene3D" id="3.30.1330.40">
    <property type="entry name" value="RutC-like"/>
    <property type="match status" value="1"/>
</dbReference>
<dbReference type="InterPro" id="IPR035959">
    <property type="entry name" value="RutC-like_sf"/>
</dbReference>
<accession>A0A6A8KHK5</accession>
<dbReference type="Pfam" id="PF01042">
    <property type="entry name" value="Ribonuc_L-PSP"/>
    <property type="match status" value="1"/>
</dbReference>
<gene>
    <name evidence="2" type="ORF">GKD85_09305</name>
</gene>
<evidence type="ECO:0000313" key="3">
    <source>
        <dbReference type="Proteomes" id="UP000477010"/>
    </source>
</evidence>
<comment type="caution">
    <text evidence="2">The sequence shown here is derived from an EMBL/GenBank/DDBJ whole genome shotgun (WGS) entry which is preliminary data.</text>
</comment>
<dbReference type="SUPFAM" id="SSF55298">
    <property type="entry name" value="YjgF-like"/>
    <property type="match status" value="1"/>
</dbReference>
<dbReference type="PANTHER" id="PTHR11803">
    <property type="entry name" value="2-IMINOBUTANOATE/2-IMINOPROPANOATE DEAMINASE RIDA"/>
    <property type="match status" value="1"/>
</dbReference>
<dbReference type="PANTHER" id="PTHR11803:SF58">
    <property type="entry name" value="PROTEIN HMF1-RELATED"/>
    <property type="match status" value="1"/>
</dbReference>
<sequence length="129" mass="14237">MSVKKVPNGAQQHVTAGPYSPVLEIDADSIVVISGQAAIAPDGSVVGTTVKEQTRYTLENCRRQLEYAGCSLADVFKCNVYMTDLNHWNELNEVYMEMMPDPRPVRTAIGARLLPGLLVEIEMWAGKKK</sequence>
<dbReference type="AlphaFoldDB" id="A0A6A8KHK5"/>
<organism evidence="2 3">
    <name type="scientific">Faecalibacterium prausnitzii</name>
    <dbReference type="NCBI Taxonomy" id="853"/>
    <lineage>
        <taxon>Bacteria</taxon>
        <taxon>Bacillati</taxon>
        <taxon>Bacillota</taxon>
        <taxon>Clostridia</taxon>
        <taxon>Eubacteriales</taxon>
        <taxon>Oscillospiraceae</taxon>
        <taxon>Faecalibacterium</taxon>
    </lineage>
</organism>
<comment type="similarity">
    <text evidence="1">Belongs to the RutC family.</text>
</comment>
<dbReference type="GO" id="GO:0005829">
    <property type="term" value="C:cytosol"/>
    <property type="evidence" value="ECO:0007669"/>
    <property type="project" value="TreeGrafter"/>
</dbReference>